<evidence type="ECO:0000256" key="7">
    <source>
        <dbReference type="ARBA" id="ARBA00049183"/>
    </source>
</evidence>
<dbReference type="GO" id="GO:0016740">
    <property type="term" value="F:transferase activity"/>
    <property type="evidence" value="ECO:0007669"/>
    <property type="project" value="UniProtKB-KW"/>
</dbReference>
<evidence type="ECO:0000256" key="4">
    <source>
        <dbReference type="ARBA" id="ARBA00019077"/>
    </source>
</evidence>
<keyword evidence="8" id="KW-0472">Membrane</keyword>
<evidence type="ECO:0000313" key="11">
    <source>
        <dbReference type="Proteomes" id="UP001209535"/>
    </source>
</evidence>
<organism evidence="10 11">
    <name type="scientific">Albidovulum salinarum</name>
    <dbReference type="NCBI Taxonomy" id="2984153"/>
    <lineage>
        <taxon>Bacteria</taxon>
        <taxon>Pseudomonadati</taxon>
        <taxon>Pseudomonadota</taxon>
        <taxon>Alphaproteobacteria</taxon>
        <taxon>Rhodobacterales</taxon>
        <taxon>Paracoccaceae</taxon>
        <taxon>Albidovulum</taxon>
    </lineage>
</organism>
<evidence type="ECO:0000256" key="8">
    <source>
        <dbReference type="RuleBase" id="RU365103"/>
    </source>
</evidence>
<dbReference type="Gene3D" id="3.40.50.2000">
    <property type="entry name" value="Glycogen Phosphorylase B"/>
    <property type="match status" value="1"/>
</dbReference>
<evidence type="ECO:0000256" key="2">
    <source>
        <dbReference type="ARBA" id="ARBA00004713"/>
    </source>
</evidence>
<sequence>MLLYRLLAQIAFRLYALRLQIAVAMGRLAHESFDERLGRGPKRDSAAPLVWIHGASNGELASARPVIDTLIARAPGLSILVTANTETGRDLARSWQQTRLHADLAPLDYPGAVRRFLDRWRPAALVVIENELWPERLAACAARGIPVLVIGARMSARSYRNWTRLRSLTARILGAIRYLSAQDSGSEGRFRDLGLVSARFGPVVNLKSATTARNTSESLPFPRETTLLAASTHEGEEAAVLDAFARARLKIPGLRLILAPRHPRRRDAIEALIRASGLAFATRSRGARPDPDTTVYLADTMGEMDLWYRAAGMTFVGGSLVDRGGHTPFEPAAHGSAILHGPHISNSAPAYTALAEAKAAIDVASAAELAAGIVALADGEAGARLAAAATAALAPLAAGAALDPFYTALGEATGLPALAS</sequence>
<evidence type="ECO:0000256" key="3">
    <source>
        <dbReference type="ARBA" id="ARBA00012621"/>
    </source>
</evidence>
<dbReference type="PANTHER" id="PTHR42755">
    <property type="entry name" value="3-DEOXY-MANNO-OCTULOSONATE CYTIDYLYLTRANSFERASE"/>
    <property type="match status" value="1"/>
</dbReference>
<dbReference type="InterPro" id="IPR007507">
    <property type="entry name" value="Glycos_transf_N"/>
</dbReference>
<comment type="subcellular location">
    <subcellularLocation>
        <location evidence="8">Cell membrane</location>
    </subcellularLocation>
</comment>
<keyword evidence="8" id="KW-0448">Lipopolysaccharide biosynthesis</keyword>
<keyword evidence="11" id="KW-1185">Reference proteome</keyword>
<evidence type="ECO:0000256" key="6">
    <source>
        <dbReference type="ARBA" id="ARBA00031445"/>
    </source>
</evidence>
<feature type="domain" description="3-deoxy-D-manno-octulosonic-acid transferase N-terminal" evidence="9">
    <location>
        <begin position="32"/>
        <end position="208"/>
    </location>
</feature>
<keyword evidence="8" id="KW-1003">Cell membrane</keyword>
<dbReference type="EC" id="2.4.99.12" evidence="3 8"/>
<evidence type="ECO:0000256" key="5">
    <source>
        <dbReference type="ARBA" id="ARBA00022679"/>
    </source>
</evidence>
<reference evidence="10 11" key="1">
    <citation type="submission" date="2022-10" db="EMBL/GenBank/DDBJ databases">
        <title>Defluviimonas sp. nov., isolated from ocean surface sediments.</title>
        <authorList>
            <person name="He W."/>
            <person name="Wang L."/>
            <person name="Zhang D.-F."/>
        </authorList>
    </citation>
    <scope>NUCLEOTIDE SEQUENCE [LARGE SCALE GENOMIC DNA]</scope>
    <source>
        <strain evidence="10 11">WL0024</strain>
    </source>
</reference>
<protein>
    <recommendedName>
        <fullName evidence="4 8">3-deoxy-D-manno-octulosonic acid transferase</fullName>
        <shortName evidence="8">Kdo transferase</shortName>
        <ecNumber evidence="3 8">2.4.99.12</ecNumber>
    </recommendedName>
    <alternativeName>
        <fullName evidence="6 8">Lipid IV(A) 3-deoxy-D-manno-octulosonic acid transferase</fullName>
    </alternativeName>
</protein>
<accession>A0ABT2X5V3</accession>
<comment type="function">
    <text evidence="1 8">Involved in lipopolysaccharide (LPS) biosynthesis. Catalyzes the transfer of 3-deoxy-D-manno-octulosonate (Kdo) residue(s) from CMP-Kdo to lipid IV(A), the tetraacyldisaccharide-1,4'-bisphosphate precursor of lipid A.</text>
</comment>
<dbReference type="InterPro" id="IPR039901">
    <property type="entry name" value="Kdotransferase"/>
</dbReference>
<comment type="pathway">
    <text evidence="2 8">Bacterial outer membrane biogenesis; LPS core biosynthesis.</text>
</comment>
<proteinExistence type="inferred from homology"/>
<comment type="similarity">
    <text evidence="8">Belongs to the glycosyltransferase group 1 family.</text>
</comment>
<evidence type="ECO:0000313" key="10">
    <source>
        <dbReference type="EMBL" id="MCU9847195.1"/>
    </source>
</evidence>
<evidence type="ECO:0000256" key="1">
    <source>
        <dbReference type="ARBA" id="ARBA00003394"/>
    </source>
</evidence>
<keyword evidence="5 8" id="KW-0808">Transferase</keyword>
<comment type="catalytic activity">
    <reaction evidence="7 8">
        <text>lipid IVA (E. coli) + CMP-3-deoxy-beta-D-manno-octulosonate = alpha-Kdo-(2-&gt;6)-lipid IVA (E. coli) + CMP + H(+)</text>
        <dbReference type="Rhea" id="RHEA:28066"/>
        <dbReference type="ChEBI" id="CHEBI:15378"/>
        <dbReference type="ChEBI" id="CHEBI:58603"/>
        <dbReference type="ChEBI" id="CHEBI:60364"/>
        <dbReference type="ChEBI" id="CHEBI:60377"/>
        <dbReference type="ChEBI" id="CHEBI:85987"/>
        <dbReference type="EC" id="2.4.99.12"/>
    </reaction>
</comment>
<dbReference type="Proteomes" id="UP001209535">
    <property type="component" value="Unassembled WGS sequence"/>
</dbReference>
<dbReference type="Gene3D" id="3.40.50.11720">
    <property type="entry name" value="3-Deoxy-D-manno-octulosonic-acid transferase, N-terminal domain"/>
    <property type="match status" value="1"/>
</dbReference>
<dbReference type="EMBL" id="JAOVQO010000003">
    <property type="protein sequence ID" value="MCU9847195.1"/>
    <property type="molecule type" value="Genomic_DNA"/>
</dbReference>
<dbReference type="PANTHER" id="PTHR42755:SF1">
    <property type="entry name" value="3-DEOXY-D-MANNO-OCTULOSONIC ACID TRANSFERASE, MITOCHONDRIAL-RELATED"/>
    <property type="match status" value="1"/>
</dbReference>
<dbReference type="Pfam" id="PF04413">
    <property type="entry name" value="Glycos_transf_N"/>
    <property type="match status" value="1"/>
</dbReference>
<dbReference type="RefSeq" id="WP_263333514.1">
    <property type="nucleotide sequence ID" value="NZ_JAOVQO010000003.1"/>
</dbReference>
<dbReference type="InterPro" id="IPR038107">
    <property type="entry name" value="Glycos_transf_N_sf"/>
</dbReference>
<gene>
    <name evidence="10" type="ORF">OEZ60_04175</name>
</gene>
<evidence type="ECO:0000259" key="9">
    <source>
        <dbReference type="Pfam" id="PF04413"/>
    </source>
</evidence>
<comment type="caution">
    <text evidence="10">The sequence shown here is derived from an EMBL/GenBank/DDBJ whole genome shotgun (WGS) entry which is preliminary data.</text>
</comment>
<name>A0ABT2X5V3_9RHOB</name>